<evidence type="ECO:0000256" key="8">
    <source>
        <dbReference type="ARBA" id="ARBA00023033"/>
    </source>
</evidence>
<evidence type="ECO:0000256" key="4">
    <source>
        <dbReference type="ARBA" id="ARBA00022617"/>
    </source>
</evidence>
<evidence type="ECO:0000256" key="7">
    <source>
        <dbReference type="ARBA" id="ARBA00023004"/>
    </source>
</evidence>
<feature type="transmembrane region" description="Helical" evidence="9">
    <location>
        <begin position="32"/>
        <end position="51"/>
    </location>
</feature>
<keyword evidence="9" id="KW-0472">Membrane</keyword>
<evidence type="ECO:0000256" key="6">
    <source>
        <dbReference type="ARBA" id="ARBA00023002"/>
    </source>
</evidence>
<comment type="similarity">
    <text evidence="3">Belongs to the cytochrome P450 family.</text>
</comment>
<dbReference type="OrthoDB" id="2789670at2759"/>
<dbReference type="PRINTS" id="PR00463">
    <property type="entry name" value="EP450I"/>
</dbReference>
<evidence type="ECO:0000256" key="5">
    <source>
        <dbReference type="ARBA" id="ARBA00022723"/>
    </source>
</evidence>
<keyword evidence="4" id="KW-0349">Heme</keyword>
<evidence type="ECO:0000313" key="10">
    <source>
        <dbReference type="EMBL" id="KAF7359170.1"/>
    </source>
</evidence>
<dbReference type="GO" id="GO:0020037">
    <property type="term" value="F:heme binding"/>
    <property type="evidence" value="ECO:0007669"/>
    <property type="project" value="InterPro"/>
</dbReference>
<dbReference type="PANTHER" id="PTHR46300:SF1">
    <property type="entry name" value="P450, PUTATIVE (EUROFUNG)-RELATED"/>
    <property type="match status" value="1"/>
</dbReference>
<dbReference type="Pfam" id="PF00067">
    <property type="entry name" value="p450"/>
    <property type="match status" value="1"/>
</dbReference>
<reference evidence="10" key="1">
    <citation type="submission" date="2020-05" db="EMBL/GenBank/DDBJ databases">
        <title>Mycena genomes resolve the evolution of fungal bioluminescence.</title>
        <authorList>
            <person name="Tsai I.J."/>
        </authorList>
    </citation>
    <scope>NUCLEOTIDE SEQUENCE</scope>
    <source>
        <strain evidence="10">160909Yilan</strain>
    </source>
</reference>
<keyword evidence="9" id="KW-0812">Transmembrane</keyword>
<evidence type="ECO:0000256" key="1">
    <source>
        <dbReference type="ARBA" id="ARBA00001971"/>
    </source>
</evidence>
<comment type="pathway">
    <text evidence="2">Secondary metabolite biosynthesis.</text>
</comment>
<dbReference type="SUPFAM" id="SSF48264">
    <property type="entry name" value="Cytochrome P450"/>
    <property type="match status" value="1"/>
</dbReference>
<evidence type="ECO:0000256" key="2">
    <source>
        <dbReference type="ARBA" id="ARBA00005179"/>
    </source>
</evidence>
<dbReference type="InterPro" id="IPR001128">
    <property type="entry name" value="Cyt_P450"/>
</dbReference>
<keyword evidence="7" id="KW-0408">Iron</keyword>
<organism evidence="10 11">
    <name type="scientific">Mycena sanguinolenta</name>
    <dbReference type="NCBI Taxonomy" id="230812"/>
    <lineage>
        <taxon>Eukaryota</taxon>
        <taxon>Fungi</taxon>
        <taxon>Dikarya</taxon>
        <taxon>Basidiomycota</taxon>
        <taxon>Agaricomycotina</taxon>
        <taxon>Agaricomycetes</taxon>
        <taxon>Agaricomycetidae</taxon>
        <taxon>Agaricales</taxon>
        <taxon>Marasmiineae</taxon>
        <taxon>Mycenaceae</taxon>
        <taxon>Mycena</taxon>
    </lineage>
</organism>
<evidence type="ECO:0000256" key="3">
    <source>
        <dbReference type="ARBA" id="ARBA00010617"/>
    </source>
</evidence>
<dbReference type="PANTHER" id="PTHR46300">
    <property type="entry name" value="P450, PUTATIVE (EUROFUNG)-RELATED-RELATED"/>
    <property type="match status" value="1"/>
</dbReference>
<keyword evidence="8" id="KW-0503">Monooxygenase</keyword>
<sequence>MKTIYRLRRSLFILQPTGRSSSMATHGQFDTVYSVFLGLLCLCICMALWRLQSAASLRKIMPPGPRGLPFLGNIFQLPQFQWLRFTEWQAQYEKRSAIYSDRPRFIMGGEILTGGMLMPFATYGELWKKLRRAAHEGLSHDAVSSSFTSIQEREASVLVKSMVKQPSSWEHNLKRKALSSLQLFALFELTSRYAASTILGIMYGWPGLDSTHNELVTRINDLAQRLVQATLPGAFLVETFPVMKHLPLWMAKWKREGLEWHRKDTILFEGMLNDVKDLGHSGNLPPCFATYLIDNPRNLTEKESAWLAGTMFSAGAETTAGSLSVFILAMTLYPSVMRTAQAELDEVVGHGRMPSFRDRDNLPYIEAIVKEVLRWRPVGPLGMPRRVMQDDRYQGYFIPKGQHVERLAIVSSGKFYAFRHNNPIQYLGHTKAHFLDLHASIQLNLRITETRKYSRITTNFGRKDTWNSLIFITPLHSVSEGGTFRIHNFVPSFLKSLRICVGKDIASDSLFIAIASMLWALDFSAPIDDLEQKILPSKNAFVDKGLVVYDSISSSANEICLRVVLTVVQCRLNAASLLVNFRNPWIPRVFWLATSSINSFVCSYLSSEHIRSRTSKWKNMAESARILANIALVALREAE</sequence>
<dbReference type="Proteomes" id="UP000623467">
    <property type="component" value="Unassembled WGS sequence"/>
</dbReference>
<dbReference type="GO" id="GO:0016705">
    <property type="term" value="F:oxidoreductase activity, acting on paired donors, with incorporation or reduction of molecular oxygen"/>
    <property type="evidence" value="ECO:0007669"/>
    <property type="project" value="InterPro"/>
</dbReference>
<dbReference type="GO" id="GO:0004497">
    <property type="term" value="F:monooxygenase activity"/>
    <property type="evidence" value="ECO:0007669"/>
    <property type="project" value="UniProtKB-KW"/>
</dbReference>
<dbReference type="InterPro" id="IPR002401">
    <property type="entry name" value="Cyt_P450_E_grp-I"/>
</dbReference>
<comment type="cofactor">
    <cofactor evidence="1">
        <name>heme</name>
        <dbReference type="ChEBI" id="CHEBI:30413"/>
    </cofactor>
</comment>
<keyword evidence="5" id="KW-0479">Metal-binding</keyword>
<dbReference type="Gene3D" id="1.10.630.10">
    <property type="entry name" value="Cytochrome P450"/>
    <property type="match status" value="1"/>
</dbReference>
<dbReference type="AlphaFoldDB" id="A0A8H7D2K5"/>
<name>A0A8H7D2K5_9AGAR</name>
<dbReference type="GO" id="GO:0005506">
    <property type="term" value="F:iron ion binding"/>
    <property type="evidence" value="ECO:0007669"/>
    <property type="project" value="InterPro"/>
</dbReference>
<proteinExistence type="inferred from homology"/>
<dbReference type="InterPro" id="IPR050364">
    <property type="entry name" value="Cytochrome_P450_fung"/>
</dbReference>
<comment type="caution">
    <text evidence="10">The sequence shown here is derived from an EMBL/GenBank/DDBJ whole genome shotgun (WGS) entry which is preliminary data.</text>
</comment>
<evidence type="ECO:0000256" key="9">
    <source>
        <dbReference type="SAM" id="Phobius"/>
    </source>
</evidence>
<dbReference type="EMBL" id="JACAZH010000009">
    <property type="protein sequence ID" value="KAF7359170.1"/>
    <property type="molecule type" value="Genomic_DNA"/>
</dbReference>
<gene>
    <name evidence="10" type="ORF">MSAN_01258700</name>
</gene>
<dbReference type="InterPro" id="IPR036396">
    <property type="entry name" value="Cyt_P450_sf"/>
</dbReference>
<protein>
    <submittedName>
        <fullName evidence="10">Cytochrome P450</fullName>
    </submittedName>
</protein>
<keyword evidence="6" id="KW-0560">Oxidoreductase</keyword>
<keyword evidence="11" id="KW-1185">Reference proteome</keyword>
<evidence type="ECO:0000313" key="11">
    <source>
        <dbReference type="Proteomes" id="UP000623467"/>
    </source>
</evidence>
<accession>A0A8H7D2K5</accession>
<keyword evidence="9" id="KW-1133">Transmembrane helix</keyword>